<proteinExistence type="predicted"/>
<dbReference type="InterPro" id="IPR037208">
    <property type="entry name" value="Spo0E-like_sf"/>
</dbReference>
<dbReference type="Pfam" id="PF09388">
    <property type="entry name" value="SpoOE-like"/>
    <property type="match status" value="1"/>
</dbReference>
<dbReference type="Gene3D" id="4.10.280.10">
    <property type="entry name" value="Helix-loop-helix DNA-binding domain"/>
    <property type="match status" value="1"/>
</dbReference>
<sequence length="40" mass="4913">MENLREELYKRILQYGTEDKRVLELSQKLDPHIVKEQKKI</sequence>
<dbReference type="OrthoDB" id="1936371at2"/>
<dbReference type="InterPro" id="IPR018540">
    <property type="entry name" value="Spo0E-like"/>
</dbReference>
<protein>
    <submittedName>
        <fullName evidence="1">Aspartyl-phosphate phosphatase Spo0E family protein</fullName>
    </submittedName>
</protein>
<dbReference type="Proteomes" id="UP000476820">
    <property type="component" value="Unassembled WGS sequence"/>
</dbReference>
<accession>A0A6B4P533</accession>
<evidence type="ECO:0000313" key="2">
    <source>
        <dbReference type="Proteomes" id="UP000476820"/>
    </source>
</evidence>
<dbReference type="GO" id="GO:0046983">
    <property type="term" value="F:protein dimerization activity"/>
    <property type="evidence" value="ECO:0007669"/>
    <property type="project" value="InterPro"/>
</dbReference>
<reference evidence="1 2" key="1">
    <citation type="submission" date="2019-04" db="EMBL/GenBank/DDBJ databases">
        <title>Genome sequencing of Clostridium botulinum Groups I-IV and Clostridium butyricum.</title>
        <authorList>
            <person name="Brunt J."/>
            <person name="Van Vliet A.H.M."/>
            <person name="Stringer S.C."/>
            <person name="Carter A.T."/>
            <person name="Peck M.W."/>
        </authorList>
    </citation>
    <scope>NUCLEOTIDE SEQUENCE [LARGE SCALE GENOMIC DNA]</scope>
    <source>
        <strain evidence="1 2">1605</strain>
    </source>
</reference>
<dbReference type="EMBL" id="SWOV01000014">
    <property type="protein sequence ID" value="NFF87641.1"/>
    <property type="molecule type" value="Genomic_DNA"/>
</dbReference>
<dbReference type="AlphaFoldDB" id="A0A6B4P533"/>
<comment type="caution">
    <text evidence="1">The sequence shown here is derived from an EMBL/GenBank/DDBJ whole genome shotgun (WGS) entry which is preliminary data.</text>
</comment>
<evidence type="ECO:0000313" key="1">
    <source>
        <dbReference type="EMBL" id="NFF87641.1"/>
    </source>
</evidence>
<dbReference type="InterPro" id="IPR036638">
    <property type="entry name" value="HLH_DNA-bd_sf"/>
</dbReference>
<dbReference type="SUPFAM" id="SSF140500">
    <property type="entry name" value="BAS1536-like"/>
    <property type="match status" value="1"/>
</dbReference>
<gene>
    <name evidence="1" type="ORF">FC774_07105</name>
</gene>
<name>A0A6B4P533_CLOBO</name>
<dbReference type="RefSeq" id="WP_080372287.1">
    <property type="nucleotide sequence ID" value="NZ_LFPG01000004.1"/>
</dbReference>
<dbReference type="GO" id="GO:0043937">
    <property type="term" value="P:regulation of sporulation"/>
    <property type="evidence" value="ECO:0007669"/>
    <property type="project" value="InterPro"/>
</dbReference>
<organism evidence="1 2">
    <name type="scientific">Clostridium botulinum</name>
    <dbReference type="NCBI Taxonomy" id="1491"/>
    <lineage>
        <taxon>Bacteria</taxon>
        <taxon>Bacillati</taxon>
        <taxon>Bacillota</taxon>
        <taxon>Clostridia</taxon>
        <taxon>Eubacteriales</taxon>
        <taxon>Clostridiaceae</taxon>
        <taxon>Clostridium</taxon>
    </lineage>
</organism>